<feature type="transmembrane region" description="Helical" evidence="1">
    <location>
        <begin position="165"/>
        <end position="185"/>
    </location>
</feature>
<keyword evidence="3" id="KW-1185">Reference proteome</keyword>
<feature type="transmembrane region" description="Helical" evidence="1">
    <location>
        <begin position="20"/>
        <end position="38"/>
    </location>
</feature>
<feature type="transmembrane region" description="Helical" evidence="1">
    <location>
        <begin position="197"/>
        <end position="214"/>
    </location>
</feature>
<evidence type="ECO:0000313" key="2">
    <source>
        <dbReference type="EMBL" id="KAJ8966299.1"/>
    </source>
</evidence>
<dbReference type="Proteomes" id="UP001162164">
    <property type="component" value="Unassembled WGS sequence"/>
</dbReference>
<evidence type="ECO:0008006" key="4">
    <source>
        <dbReference type="Google" id="ProtNLM"/>
    </source>
</evidence>
<keyword evidence="1" id="KW-1133">Transmembrane helix</keyword>
<gene>
    <name evidence="2" type="ORF">NQ317_017017</name>
</gene>
<dbReference type="PANTHER" id="PTHR21824">
    <property type="entry name" value="TRANSMEMBRANE PROTEIN 177"/>
    <property type="match status" value="1"/>
</dbReference>
<reference evidence="2" key="1">
    <citation type="journal article" date="2023" name="Insect Mol. Biol.">
        <title>Genome sequencing provides insights into the evolution of gene families encoding plant cell wall-degrading enzymes in longhorned beetles.</title>
        <authorList>
            <person name="Shin N.R."/>
            <person name="Okamura Y."/>
            <person name="Kirsch R."/>
            <person name="Pauchet Y."/>
        </authorList>
    </citation>
    <scope>NUCLEOTIDE SEQUENCE</scope>
    <source>
        <strain evidence="2">MMC_N1</strain>
    </source>
</reference>
<keyword evidence="1" id="KW-0812">Transmembrane</keyword>
<evidence type="ECO:0000256" key="1">
    <source>
        <dbReference type="SAM" id="Phobius"/>
    </source>
</evidence>
<dbReference type="PANTHER" id="PTHR21824:SF4">
    <property type="entry name" value="TRANSMEMBRANE PROTEIN 177"/>
    <property type="match status" value="1"/>
</dbReference>
<accession>A0ABQ9IVL0</accession>
<protein>
    <recommendedName>
        <fullName evidence="4">Transmembrane protein 177</fullName>
    </recommendedName>
</protein>
<evidence type="ECO:0000313" key="3">
    <source>
        <dbReference type="Proteomes" id="UP001162164"/>
    </source>
</evidence>
<comment type="caution">
    <text evidence="2">The sequence shown here is derived from an EMBL/GenBank/DDBJ whole genome shotgun (WGS) entry which is preliminary data.</text>
</comment>
<keyword evidence="1" id="KW-0472">Membrane</keyword>
<sequence>MLNVSKVGAWLLTDGGKKFCFYLAGTATTGVVLANFFTTNSFFKSVQRFVPLSKKLEERFQNALDLVDVNPKDKHLYKPFFYYGFDVMSAGSSYSKFGVIVGLPLNFSYEDVDKVDKSRIRVNQDTVVWESEDGKKLLNSLILSENAQLYGMAKEIKFRQTIKPFLDIVISMGTCTMAYSFSSYINTTFNYYARPRNVRLIVYSLVVALSYGFYSMTKDMSQLYYEGKIDKELKQMNKLFAEGGSEYYGKLLERNQAIRKLFRERGRVTIYRLRK</sequence>
<dbReference type="EMBL" id="JAPWTJ010002392">
    <property type="protein sequence ID" value="KAJ8966299.1"/>
    <property type="molecule type" value="Genomic_DNA"/>
</dbReference>
<organism evidence="2 3">
    <name type="scientific">Molorchus minor</name>
    <dbReference type="NCBI Taxonomy" id="1323400"/>
    <lineage>
        <taxon>Eukaryota</taxon>
        <taxon>Metazoa</taxon>
        <taxon>Ecdysozoa</taxon>
        <taxon>Arthropoda</taxon>
        <taxon>Hexapoda</taxon>
        <taxon>Insecta</taxon>
        <taxon>Pterygota</taxon>
        <taxon>Neoptera</taxon>
        <taxon>Endopterygota</taxon>
        <taxon>Coleoptera</taxon>
        <taxon>Polyphaga</taxon>
        <taxon>Cucujiformia</taxon>
        <taxon>Chrysomeloidea</taxon>
        <taxon>Cerambycidae</taxon>
        <taxon>Lamiinae</taxon>
        <taxon>Monochamini</taxon>
        <taxon>Molorchus</taxon>
    </lineage>
</organism>
<proteinExistence type="predicted"/>
<name>A0ABQ9IVL0_9CUCU</name>
<dbReference type="InterPro" id="IPR026620">
    <property type="entry name" value="TMEM177"/>
</dbReference>